<evidence type="ECO:0000256" key="1">
    <source>
        <dbReference type="SAM" id="MobiDB-lite"/>
    </source>
</evidence>
<name>A0ABT3BA58_9RHOB</name>
<sequence>MSSPTSAWAAKAWAPSESRPSPPSVAQVERALLTSMDARLEQFSSVESLAGAVGTALRAIRGDLVDTTKDQLTQLAPLIEESQSPVRLAEFAETVSGAFGPTIDRGTLTLQSDRILSLRPEIDTVLPTISALSS</sequence>
<comment type="caution">
    <text evidence="2">The sequence shown here is derived from an EMBL/GenBank/DDBJ whole genome shotgun (WGS) entry which is preliminary data.</text>
</comment>
<dbReference type="Proteomes" id="UP001208690">
    <property type="component" value="Unassembled WGS sequence"/>
</dbReference>
<proteinExistence type="predicted"/>
<evidence type="ECO:0000313" key="3">
    <source>
        <dbReference type="Proteomes" id="UP001208690"/>
    </source>
</evidence>
<accession>A0ABT3BA58</accession>
<organism evidence="2 3">
    <name type="scientific">Roseobacter sinensis</name>
    <dbReference type="NCBI Taxonomy" id="2931391"/>
    <lineage>
        <taxon>Bacteria</taxon>
        <taxon>Pseudomonadati</taxon>
        <taxon>Pseudomonadota</taxon>
        <taxon>Alphaproteobacteria</taxon>
        <taxon>Rhodobacterales</taxon>
        <taxon>Roseobacteraceae</taxon>
        <taxon>Roseobacter</taxon>
    </lineage>
</organism>
<feature type="region of interest" description="Disordered" evidence="1">
    <location>
        <begin position="1"/>
        <end position="26"/>
    </location>
</feature>
<dbReference type="EMBL" id="JALIEB010000002">
    <property type="protein sequence ID" value="MCV3270456.1"/>
    <property type="molecule type" value="Genomic_DNA"/>
</dbReference>
<evidence type="ECO:0000313" key="2">
    <source>
        <dbReference type="EMBL" id="MCV3270456.1"/>
    </source>
</evidence>
<dbReference type="RefSeq" id="WP_263842785.1">
    <property type="nucleotide sequence ID" value="NZ_JALIEB010000002.1"/>
</dbReference>
<gene>
    <name evidence="2" type="ORF">MUB52_03375</name>
</gene>
<protein>
    <submittedName>
        <fullName evidence="2">Uncharacterized protein</fullName>
    </submittedName>
</protein>
<reference evidence="2 3" key="1">
    <citation type="submission" date="2022-04" db="EMBL/GenBank/DDBJ databases">
        <title>Roseobacter sp. WL0113 is a bacterium isolated from neritic sediment.</title>
        <authorList>
            <person name="Wang L."/>
            <person name="He W."/>
            <person name="Zhang D.-F."/>
        </authorList>
    </citation>
    <scope>NUCLEOTIDE SEQUENCE [LARGE SCALE GENOMIC DNA]</scope>
    <source>
        <strain evidence="2 3">WL0113</strain>
    </source>
</reference>
<keyword evidence="3" id="KW-1185">Reference proteome</keyword>